<evidence type="ECO:0000313" key="2">
    <source>
        <dbReference type="EMBL" id="KAB0404903.1"/>
    </source>
</evidence>
<protein>
    <submittedName>
        <fullName evidence="2">Uncharacterized protein</fullName>
    </submittedName>
</protein>
<gene>
    <name evidence="2" type="ORF">E2I00_016685</name>
</gene>
<proteinExistence type="predicted"/>
<sequence length="79" mass="8969">MHEEKRKESLEKETFNKEEDCRSLTSKPPKPEQPPKVMPAPPPKENAWGKLISELRHRATTVVLAQPSEEGPAGKVKRK</sequence>
<dbReference type="AlphaFoldDB" id="A0A6A1QCY5"/>
<evidence type="ECO:0000256" key="1">
    <source>
        <dbReference type="SAM" id="MobiDB-lite"/>
    </source>
</evidence>
<dbReference type="Proteomes" id="UP000437017">
    <property type="component" value="Unassembled WGS sequence"/>
</dbReference>
<organism evidence="2 3">
    <name type="scientific">Balaenoptera physalus</name>
    <name type="common">Fin whale</name>
    <name type="synonym">Balaena physalus</name>
    <dbReference type="NCBI Taxonomy" id="9770"/>
    <lineage>
        <taxon>Eukaryota</taxon>
        <taxon>Metazoa</taxon>
        <taxon>Chordata</taxon>
        <taxon>Craniata</taxon>
        <taxon>Vertebrata</taxon>
        <taxon>Euteleostomi</taxon>
        <taxon>Mammalia</taxon>
        <taxon>Eutheria</taxon>
        <taxon>Laurasiatheria</taxon>
        <taxon>Artiodactyla</taxon>
        <taxon>Whippomorpha</taxon>
        <taxon>Cetacea</taxon>
        <taxon>Mysticeti</taxon>
        <taxon>Balaenopteridae</taxon>
        <taxon>Balaenoptera</taxon>
    </lineage>
</organism>
<name>A0A6A1QCY5_BALPH</name>
<reference evidence="2 3" key="1">
    <citation type="journal article" date="2019" name="PLoS ONE">
        <title>Genomic analyses reveal an absence of contemporary introgressive admixture between fin whales and blue whales, despite known hybrids.</title>
        <authorList>
            <person name="Westbury M.V."/>
            <person name="Petersen B."/>
            <person name="Lorenzen E.D."/>
        </authorList>
    </citation>
    <scope>NUCLEOTIDE SEQUENCE [LARGE SCALE GENOMIC DNA]</scope>
    <source>
        <strain evidence="2">FinWhale-01</strain>
    </source>
</reference>
<keyword evidence="3" id="KW-1185">Reference proteome</keyword>
<evidence type="ECO:0000313" key="3">
    <source>
        <dbReference type="Proteomes" id="UP000437017"/>
    </source>
</evidence>
<accession>A0A6A1QCY5</accession>
<feature type="compositionally biased region" description="Pro residues" evidence="1">
    <location>
        <begin position="31"/>
        <end position="44"/>
    </location>
</feature>
<feature type="region of interest" description="Disordered" evidence="1">
    <location>
        <begin position="1"/>
        <end position="47"/>
    </location>
</feature>
<dbReference type="EMBL" id="SGJD01000517">
    <property type="protein sequence ID" value="KAB0404903.1"/>
    <property type="molecule type" value="Genomic_DNA"/>
</dbReference>
<comment type="caution">
    <text evidence="2">The sequence shown here is derived from an EMBL/GenBank/DDBJ whole genome shotgun (WGS) entry which is preliminary data.</text>
</comment>
<feature type="compositionally biased region" description="Basic and acidic residues" evidence="1">
    <location>
        <begin position="1"/>
        <end position="22"/>
    </location>
</feature>